<dbReference type="Proteomes" id="UP000630097">
    <property type="component" value="Unassembled WGS sequence"/>
</dbReference>
<evidence type="ECO:0000313" key="10">
    <source>
        <dbReference type="Proteomes" id="UP000630097"/>
    </source>
</evidence>
<protein>
    <submittedName>
        <fullName evidence="9">Sugar ABC transporter permease</fullName>
    </submittedName>
</protein>
<evidence type="ECO:0000256" key="1">
    <source>
        <dbReference type="ARBA" id="ARBA00004651"/>
    </source>
</evidence>
<feature type="domain" description="ABC transmembrane type-1" evidence="8">
    <location>
        <begin position="84"/>
        <end position="300"/>
    </location>
</feature>
<dbReference type="Pfam" id="PF00528">
    <property type="entry name" value="BPD_transp_1"/>
    <property type="match status" value="1"/>
</dbReference>
<dbReference type="Gene3D" id="1.10.3720.10">
    <property type="entry name" value="MetI-like"/>
    <property type="match status" value="1"/>
</dbReference>
<comment type="similarity">
    <text evidence="7">Belongs to the binding-protein-dependent transport system permease family.</text>
</comment>
<dbReference type="InterPro" id="IPR035906">
    <property type="entry name" value="MetI-like_sf"/>
</dbReference>
<accession>A0A8J3M3S2</accession>
<dbReference type="GO" id="GO:0005886">
    <property type="term" value="C:plasma membrane"/>
    <property type="evidence" value="ECO:0007669"/>
    <property type="project" value="UniProtKB-SubCell"/>
</dbReference>
<feature type="transmembrane region" description="Helical" evidence="7">
    <location>
        <begin position="172"/>
        <end position="196"/>
    </location>
</feature>
<evidence type="ECO:0000256" key="5">
    <source>
        <dbReference type="ARBA" id="ARBA00022989"/>
    </source>
</evidence>
<keyword evidence="10" id="KW-1185">Reference proteome</keyword>
<dbReference type="SUPFAM" id="SSF161098">
    <property type="entry name" value="MetI-like"/>
    <property type="match status" value="1"/>
</dbReference>
<dbReference type="InterPro" id="IPR000515">
    <property type="entry name" value="MetI-like"/>
</dbReference>
<evidence type="ECO:0000256" key="6">
    <source>
        <dbReference type="ARBA" id="ARBA00023136"/>
    </source>
</evidence>
<comment type="subcellular location">
    <subcellularLocation>
        <location evidence="1 7">Cell membrane</location>
        <topology evidence="1 7">Multi-pass membrane protein</topology>
    </subcellularLocation>
</comment>
<keyword evidence="3" id="KW-1003">Cell membrane</keyword>
<evidence type="ECO:0000259" key="8">
    <source>
        <dbReference type="PROSITE" id="PS50928"/>
    </source>
</evidence>
<comment type="caution">
    <text evidence="9">The sequence shown here is derived from an EMBL/GenBank/DDBJ whole genome shotgun (WGS) entry which is preliminary data.</text>
</comment>
<gene>
    <name evidence="9" type="ORF">Pka01_20060</name>
</gene>
<dbReference type="AlphaFoldDB" id="A0A8J3M3S2"/>
<dbReference type="PANTHER" id="PTHR30193">
    <property type="entry name" value="ABC TRANSPORTER PERMEASE PROTEIN"/>
    <property type="match status" value="1"/>
</dbReference>
<evidence type="ECO:0000256" key="3">
    <source>
        <dbReference type="ARBA" id="ARBA00022475"/>
    </source>
</evidence>
<name>A0A8J3M3S2_9ACTN</name>
<feature type="transmembrane region" description="Helical" evidence="7">
    <location>
        <begin position="87"/>
        <end position="111"/>
    </location>
</feature>
<dbReference type="RefSeq" id="WP_203882359.1">
    <property type="nucleotide sequence ID" value="NZ_BAABHH010000009.1"/>
</dbReference>
<dbReference type="PANTHER" id="PTHR30193:SF41">
    <property type="entry name" value="DIACETYLCHITOBIOSE UPTAKE SYSTEM PERMEASE PROTEIN NGCF"/>
    <property type="match status" value="1"/>
</dbReference>
<keyword evidence="2 7" id="KW-0813">Transport</keyword>
<dbReference type="CDD" id="cd06261">
    <property type="entry name" value="TM_PBP2"/>
    <property type="match status" value="1"/>
</dbReference>
<keyword evidence="6 7" id="KW-0472">Membrane</keyword>
<feature type="transmembrane region" description="Helical" evidence="7">
    <location>
        <begin position="29"/>
        <end position="55"/>
    </location>
</feature>
<evidence type="ECO:0000313" key="9">
    <source>
        <dbReference type="EMBL" id="GIG78879.1"/>
    </source>
</evidence>
<proteinExistence type="inferred from homology"/>
<feature type="transmembrane region" description="Helical" evidence="7">
    <location>
        <begin position="229"/>
        <end position="246"/>
    </location>
</feature>
<feature type="transmembrane region" description="Helical" evidence="7">
    <location>
        <begin position="123"/>
        <end position="143"/>
    </location>
</feature>
<keyword evidence="4 7" id="KW-0812">Transmembrane</keyword>
<dbReference type="EMBL" id="BONV01000006">
    <property type="protein sequence ID" value="GIG78879.1"/>
    <property type="molecule type" value="Genomic_DNA"/>
</dbReference>
<organism evidence="9 10">
    <name type="scientific">Planotetraspora kaengkrachanensis</name>
    <dbReference type="NCBI Taxonomy" id="575193"/>
    <lineage>
        <taxon>Bacteria</taxon>
        <taxon>Bacillati</taxon>
        <taxon>Actinomycetota</taxon>
        <taxon>Actinomycetes</taxon>
        <taxon>Streptosporangiales</taxon>
        <taxon>Streptosporangiaceae</taxon>
        <taxon>Planotetraspora</taxon>
    </lineage>
</organism>
<keyword evidence="5 7" id="KW-1133">Transmembrane helix</keyword>
<reference evidence="9 10" key="1">
    <citation type="submission" date="2021-01" db="EMBL/GenBank/DDBJ databases">
        <title>Whole genome shotgun sequence of Planotetraspora kaengkrachanensis NBRC 104272.</title>
        <authorList>
            <person name="Komaki H."/>
            <person name="Tamura T."/>
        </authorList>
    </citation>
    <scope>NUCLEOTIDE SEQUENCE [LARGE SCALE GENOMIC DNA]</scope>
    <source>
        <strain evidence="9 10">NBRC 104272</strain>
    </source>
</reference>
<sequence length="312" mass="34128">MTKVITGREAVPSAMPVPRRATARRGTGLAGYLFVSGYAILLLAFGVFPTVYAFFLALTNDRGQFTGLNQFVKVAQDYRFGPAFLNILLYLVMWLLSLVVLTVVVAVVLRGRMRPRLSAIFRFLYYLPGALAGVASVLVWLFMLDPAVSPVSWLLRTMGFDNFAAVLSPGDLPVILVLIAFWTGAGGWIVVMYGALNNIPDEVLEAARTDGAGPWKTAWHIQIPMIRKWIAYMAILAFAAGTQLFVEPQLLQTASLGRVSPTWSPNQLAYVYAFQHGDFNGAAAISIFLLALGLICAALLVTRSDLFKVDES</sequence>
<dbReference type="GO" id="GO:0055085">
    <property type="term" value="P:transmembrane transport"/>
    <property type="evidence" value="ECO:0007669"/>
    <property type="project" value="InterPro"/>
</dbReference>
<dbReference type="PROSITE" id="PS50928">
    <property type="entry name" value="ABC_TM1"/>
    <property type="match status" value="1"/>
</dbReference>
<dbReference type="InterPro" id="IPR051393">
    <property type="entry name" value="ABC_transporter_permease"/>
</dbReference>
<feature type="transmembrane region" description="Helical" evidence="7">
    <location>
        <begin position="282"/>
        <end position="302"/>
    </location>
</feature>
<evidence type="ECO:0000256" key="2">
    <source>
        <dbReference type="ARBA" id="ARBA00022448"/>
    </source>
</evidence>
<evidence type="ECO:0000256" key="7">
    <source>
        <dbReference type="RuleBase" id="RU363032"/>
    </source>
</evidence>
<evidence type="ECO:0000256" key="4">
    <source>
        <dbReference type="ARBA" id="ARBA00022692"/>
    </source>
</evidence>